<dbReference type="PANTHER" id="PTHR24567:SF74">
    <property type="entry name" value="HTH-TYPE TRANSCRIPTIONAL REGULATOR ARCR"/>
    <property type="match status" value="1"/>
</dbReference>
<dbReference type="InterPro" id="IPR036390">
    <property type="entry name" value="WH_DNA-bd_sf"/>
</dbReference>
<name>A0A917NQQ7_9PROT</name>
<dbReference type="CDD" id="cd00038">
    <property type="entry name" value="CAP_ED"/>
    <property type="match status" value="1"/>
</dbReference>
<reference evidence="5" key="2">
    <citation type="submission" date="2020-09" db="EMBL/GenBank/DDBJ databases">
        <authorList>
            <person name="Sun Q."/>
            <person name="Zhou Y."/>
        </authorList>
    </citation>
    <scope>NUCLEOTIDE SEQUENCE</scope>
    <source>
        <strain evidence="5">CGMCC 1.3617</strain>
    </source>
</reference>
<reference evidence="5" key="1">
    <citation type="journal article" date="2014" name="Int. J. Syst. Evol. Microbiol.">
        <title>Complete genome sequence of Corynebacterium casei LMG S-19264T (=DSM 44701T), isolated from a smear-ripened cheese.</title>
        <authorList>
            <consortium name="US DOE Joint Genome Institute (JGI-PGF)"/>
            <person name="Walter F."/>
            <person name="Albersmeier A."/>
            <person name="Kalinowski J."/>
            <person name="Ruckert C."/>
        </authorList>
    </citation>
    <scope>NUCLEOTIDE SEQUENCE</scope>
    <source>
        <strain evidence="5">CGMCC 1.3617</strain>
    </source>
</reference>
<dbReference type="GO" id="GO:0003677">
    <property type="term" value="F:DNA binding"/>
    <property type="evidence" value="ECO:0007669"/>
    <property type="project" value="UniProtKB-KW"/>
</dbReference>
<dbReference type="InterPro" id="IPR012318">
    <property type="entry name" value="HTH_CRP"/>
</dbReference>
<dbReference type="Pfam" id="PF13545">
    <property type="entry name" value="HTH_Crp_2"/>
    <property type="match status" value="1"/>
</dbReference>
<dbReference type="SUPFAM" id="SSF46785">
    <property type="entry name" value="Winged helix' DNA-binding domain"/>
    <property type="match status" value="1"/>
</dbReference>
<dbReference type="SUPFAM" id="SSF51206">
    <property type="entry name" value="cAMP-binding domain-like"/>
    <property type="match status" value="1"/>
</dbReference>
<protein>
    <recommendedName>
        <fullName evidence="4">Cyclic nucleotide-binding domain-containing protein</fullName>
    </recommendedName>
</protein>
<evidence type="ECO:0000259" key="4">
    <source>
        <dbReference type="PROSITE" id="PS50042"/>
    </source>
</evidence>
<keyword evidence="3" id="KW-0804">Transcription</keyword>
<dbReference type="EMBL" id="BMKW01000005">
    <property type="protein sequence ID" value="GGJ16437.1"/>
    <property type="molecule type" value="Genomic_DNA"/>
</dbReference>
<dbReference type="Pfam" id="PF00027">
    <property type="entry name" value="cNMP_binding"/>
    <property type="match status" value="1"/>
</dbReference>
<dbReference type="Proteomes" id="UP000661507">
    <property type="component" value="Unassembled WGS sequence"/>
</dbReference>
<evidence type="ECO:0000313" key="5">
    <source>
        <dbReference type="EMBL" id="GGJ16437.1"/>
    </source>
</evidence>
<organism evidence="5 6">
    <name type="scientific">Neoroseomonas lacus</name>
    <dbReference type="NCBI Taxonomy" id="287609"/>
    <lineage>
        <taxon>Bacteria</taxon>
        <taxon>Pseudomonadati</taxon>
        <taxon>Pseudomonadota</taxon>
        <taxon>Alphaproteobacteria</taxon>
        <taxon>Acetobacterales</taxon>
        <taxon>Acetobacteraceae</taxon>
        <taxon>Neoroseomonas</taxon>
    </lineage>
</organism>
<dbReference type="InterPro" id="IPR018490">
    <property type="entry name" value="cNMP-bd_dom_sf"/>
</dbReference>
<gene>
    <name evidence="5" type="ORF">GCM10011320_24770</name>
</gene>
<dbReference type="GO" id="GO:0005829">
    <property type="term" value="C:cytosol"/>
    <property type="evidence" value="ECO:0007669"/>
    <property type="project" value="TreeGrafter"/>
</dbReference>
<dbReference type="InterPro" id="IPR014710">
    <property type="entry name" value="RmlC-like_jellyroll"/>
</dbReference>
<dbReference type="PROSITE" id="PS50042">
    <property type="entry name" value="CNMP_BINDING_3"/>
    <property type="match status" value="1"/>
</dbReference>
<feature type="domain" description="Cyclic nucleotide-binding" evidence="4">
    <location>
        <begin position="1"/>
        <end position="63"/>
    </location>
</feature>
<proteinExistence type="predicted"/>
<keyword evidence="1" id="KW-0805">Transcription regulation</keyword>
<evidence type="ECO:0000256" key="1">
    <source>
        <dbReference type="ARBA" id="ARBA00023015"/>
    </source>
</evidence>
<evidence type="ECO:0000256" key="2">
    <source>
        <dbReference type="ARBA" id="ARBA00023125"/>
    </source>
</evidence>
<dbReference type="InterPro" id="IPR050397">
    <property type="entry name" value="Env_Response_Regulators"/>
</dbReference>
<keyword evidence="2" id="KW-0238">DNA-binding</keyword>
<dbReference type="InterPro" id="IPR000595">
    <property type="entry name" value="cNMP-bd_dom"/>
</dbReference>
<dbReference type="AlphaFoldDB" id="A0A917NQQ7"/>
<comment type="caution">
    <text evidence="5">The sequence shown here is derived from an EMBL/GenBank/DDBJ whole genome shotgun (WGS) entry which is preliminary data.</text>
</comment>
<accession>A0A917NQQ7</accession>
<dbReference type="GO" id="GO:0003700">
    <property type="term" value="F:DNA-binding transcription factor activity"/>
    <property type="evidence" value="ECO:0007669"/>
    <property type="project" value="TreeGrafter"/>
</dbReference>
<evidence type="ECO:0000313" key="6">
    <source>
        <dbReference type="Proteomes" id="UP000661507"/>
    </source>
</evidence>
<keyword evidence="6" id="KW-1185">Reference proteome</keyword>
<dbReference type="PANTHER" id="PTHR24567">
    <property type="entry name" value="CRP FAMILY TRANSCRIPTIONAL REGULATORY PROTEIN"/>
    <property type="match status" value="1"/>
</dbReference>
<evidence type="ECO:0000256" key="3">
    <source>
        <dbReference type="ARBA" id="ARBA00023163"/>
    </source>
</evidence>
<dbReference type="Gene3D" id="2.60.120.10">
    <property type="entry name" value="Jelly Rolls"/>
    <property type="match status" value="1"/>
</dbReference>
<sequence>MLPQMELITFPLRQTLLAAGEANSFVYFPEKGWVSMVLMLQHGDATEVGLIGREGMVGFAALLGIRQSNIEAIWQSEGTARRLPAAVFREAFDRNPAVRDHVLRFAQAFHLQVAQTAACNGRHTLNQRLARWILMARDRADSDAFPMTHEFLATMLGVRRSGVTVAAGQLQKAGYIIYGSGRLMILDHGGLQARACECHATVHHEYQELLSFDGPEEADHG</sequence>